<evidence type="ECO:0000256" key="5">
    <source>
        <dbReference type="RuleBase" id="RU362057"/>
    </source>
</evidence>
<dbReference type="PANTHER" id="PTHR11926">
    <property type="entry name" value="GLUCOSYL/GLUCURONOSYL TRANSFERASES"/>
    <property type="match status" value="1"/>
</dbReference>
<gene>
    <name evidence="6" type="ORF">AABB24_035428</name>
</gene>
<evidence type="ECO:0000256" key="3">
    <source>
        <dbReference type="ARBA" id="ARBA00022679"/>
    </source>
</evidence>
<dbReference type="EC" id="2.4.1.-" evidence="5"/>
<keyword evidence="7" id="KW-1185">Reference proteome</keyword>
<sequence>LRYFSLIPQKIIELPTPTLEDKETCSSRVKVQQSNNKKMAKKLHPHALVIPCPYQGHINPAIHLSLKLASKGFIITFINTQFIHSQITKAHSPSSSEPGPRPGLKNIFSKACESGLDIRYLTISDGFPLEFDRNMNSLPFLEGLINGFSNHVDKLVGELVKEGCVDPINCLIADTFLVWPSIIAKKYEIVHVSFFTEPALVFALYYHLDLLEENGHSGSHENRQDIVDYIPGVKSIKSSDLPSLFQNSVVHQLIYKAFQDVRKADIIIANTVQELELETITSIQEKHKFYAIGPIVSANFTELPISSSLWSEHDCTQWLDAKPRGSVLYVSFGSVALVNKEDILELAHGLMLSEVNFIWVLRFNVLGQDENDILPIGYKEKVKDRGLIVPWCNQTRVISHSTVGGFLSHCGWNSVVESIWCGVPLICSPLVTDQLANRKLVVYDWKVGINLRDEESITREEVRDKIKYLMNEEISSNLRKNVAQVKQTFHNTLATNGSSNVNFNKFVEELKMKISLA</sequence>
<evidence type="ECO:0000256" key="4">
    <source>
        <dbReference type="RuleBase" id="RU003718"/>
    </source>
</evidence>
<dbReference type="CDD" id="cd03784">
    <property type="entry name" value="GT1_Gtf-like"/>
    <property type="match status" value="1"/>
</dbReference>
<dbReference type="PANTHER" id="PTHR11926:SF1494">
    <property type="entry name" value="FLAVONOL 3-O-GLUCOSYLTRANSFERASE UGT76E12-RELATED"/>
    <property type="match status" value="1"/>
</dbReference>
<protein>
    <recommendedName>
        <fullName evidence="5">Glycosyltransferase</fullName>
        <ecNumber evidence="5">2.4.1.-</ecNumber>
    </recommendedName>
</protein>
<dbReference type="AlphaFoldDB" id="A0ABD2R7H2"/>
<reference evidence="6 7" key="1">
    <citation type="submission" date="2024-05" db="EMBL/GenBank/DDBJ databases">
        <title>De novo assembly of an allotetraploid wild potato.</title>
        <authorList>
            <person name="Hosaka A.J."/>
        </authorList>
    </citation>
    <scope>NUCLEOTIDE SEQUENCE [LARGE SCALE GENOMIC DNA]</scope>
    <source>
        <tissue evidence="6">Young leaves</tissue>
    </source>
</reference>
<feature type="non-terminal residue" evidence="6">
    <location>
        <position position="1"/>
    </location>
</feature>
<dbReference type="EMBL" id="JBJKTR010000021">
    <property type="protein sequence ID" value="KAL3327752.1"/>
    <property type="molecule type" value="Genomic_DNA"/>
</dbReference>
<dbReference type="GO" id="GO:0016758">
    <property type="term" value="F:hexosyltransferase activity"/>
    <property type="evidence" value="ECO:0007669"/>
    <property type="project" value="UniProtKB-ARBA"/>
</dbReference>
<dbReference type="Gene3D" id="3.40.50.2000">
    <property type="entry name" value="Glycogen Phosphorylase B"/>
    <property type="match status" value="2"/>
</dbReference>
<keyword evidence="3 4" id="KW-0808">Transferase</keyword>
<accession>A0ABD2R7H2</accession>
<evidence type="ECO:0000256" key="1">
    <source>
        <dbReference type="ARBA" id="ARBA00009995"/>
    </source>
</evidence>
<evidence type="ECO:0000313" key="6">
    <source>
        <dbReference type="EMBL" id="KAL3327752.1"/>
    </source>
</evidence>
<evidence type="ECO:0000256" key="2">
    <source>
        <dbReference type="ARBA" id="ARBA00022676"/>
    </source>
</evidence>
<dbReference type="PROSITE" id="PS00375">
    <property type="entry name" value="UDPGT"/>
    <property type="match status" value="1"/>
</dbReference>
<dbReference type="SUPFAM" id="SSF53756">
    <property type="entry name" value="UDP-Glycosyltransferase/glycogen phosphorylase"/>
    <property type="match status" value="1"/>
</dbReference>
<comment type="caution">
    <text evidence="6">The sequence shown here is derived from an EMBL/GenBank/DDBJ whole genome shotgun (WGS) entry which is preliminary data.</text>
</comment>
<comment type="similarity">
    <text evidence="1 4">Belongs to the UDP-glycosyltransferase family.</text>
</comment>
<dbReference type="Pfam" id="PF00201">
    <property type="entry name" value="UDPGT"/>
    <property type="match status" value="1"/>
</dbReference>
<dbReference type="InterPro" id="IPR002213">
    <property type="entry name" value="UDP_glucos_trans"/>
</dbReference>
<name>A0ABD2R7H2_9SOLN</name>
<dbReference type="FunFam" id="3.40.50.2000:FF:000078">
    <property type="entry name" value="Glycosyltransferase"/>
    <property type="match status" value="1"/>
</dbReference>
<evidence type="ECO:0000313" key="7">
    <source>
        <dbReference type="Proteomes" id="UP001627284"/>
    </source>
</evidence>
<keyword evidence="2 4" id="KW-0328">Glycosyltransferase</keyword>
<proteinExistence type="inferred from homology"/>
<organism evidence="6 7">
    <name type="scientific">Solanum stoloniferum</name>
    <dbReference type="NCBI Taxonomy" id="62892"/>
    <lineage>
        <taxon>Eukaryota</taxon>
        <taxon>Viridiplantae</taxon>
        <taxon>Streptophyta</taxon>
        <taxon>Embryophyta</taxon>
        <taxon>Tracheophyta</taxon>
        <taxon>Spermatophyta</taxon>
        <taxon>Magnoliopsida</taxon>
        <taxon>eudicotyledons</taxon>
        <taxon>Gunneridae</taxon>
        <taxon>Pentapetalae</taxon>
        <taxon>asterids</taxon>
        <taxon>lamiids</taxon>
        <taxon>Solanales</taxon>
        <taxon>Solanaceae</taxon>
        <taxon>Solanoideae</taxon>
        <taxon>Solaneae</taxon>
        <taxon>Solanum</taxon>
    </lineage>
</organism>
<dbReference type="Proteomes" id="UP001627284">
    <property type="component" value="Unassembled WGS sequence"/>
</dbReference>
<dbReference type="InterPro" id="IPR035595">
    <property type="entry name" value="UDP_glycos_trans_CS"/>
</dbReference>